<protein>
    <recommendedName>
        <fullName evidence="12">ATP synthase subunit b</fullName>
    </recommendedName>
    <alternativeName>
        <fullName evidence="12">ATP synthase F(0) sector subunit b</fullName>
    </alternativeName>
    <alternativeName>
        <fullName evidence="12">ATPase subunit I</fullName>
    </alternativeName>
    <alternativeName>
        <fullName evidence="12">F-type ATPase subunit b</fullName>
        <shortName evidence="12">F-ATPase subunit b</shortName>
    </alternativeName>
</protein>
<dbReference type="InterPro" id="IPR002146">
    <property type="entry name" value="ATP_synth_b/b'su_bac/chlpt"/>
</dbReference>
<dbReference type="CDD" id="cd06503">
    <property type="entry name" value="ATP-synt_Fo_b"/>
    <property type="match status" value="1"/>
</dbReference>
<feature type="transmembrane region" description="Helical" evidence="12">
    <location>
        <begin position="52"/>
        <end position="71"/>
    </location>
</feature>
<evidence type="ECO:0000256" key="9">
    <source>
        <dbReference type="ARBA" id="ARBA00025198"/>
    </source>
</evidence>
<dbReference type="Pfam" id="PF00430">
    <property type="entry name" value="ATP-synt_B"/>
    <property type="match status" value="1"/>
</dbReference>
<sequence length="205" mass="22642">MRDRLTASRWWTGIFLGLGSLLLTVSVALASGGGEAAHGGGHGITPEKMQDFIWRTFNFVVFAAILVKLAAKPAKAFFSKRATDIGESFEELEAKKAAAEEALREAEARLADVASEREKLMEQFMAEGEAEKKKIIEKAEMVAARIKEMAALSIEQETKKAVQELKKEVADKATQMAEALIKKEITSTDQTKLVEEYLNKVVEKH</sequence>
<evidence type="ECO:0000256" key="4">
    <source>
        <dbReference type="ARBA" id="ARBA00022781"/>
    </source>
</evidence>
<keyword evidence="12" id="KW-1003">Cell membrane</keyword>
<feature type="coiled-coil region" evidence="14">
    <location>
        <begin position="155"/>
        <end position="182"/>
    </location>
</feature>
<evidence type="ECO:0000256" key="3">
    <source>
        <dbReference type="ARBA" id="ARBA00022692"/>
    </source>
</evidence>
<comment type="function">
    <text evidence="10">Component of the F(0) channel, it forms part of the peripheral stalk, linking F(1) to F(0). The b'-subunit is a diverged and duplicated form of b found in plants and photosynthetic bacteria.</text>
</comment>
<proteinExistence type="inferred from homology"/>
<evidence type="ECO:0000256" key="1">
    <source>
        <dbReference type="ARBA" id="ARBA00022448"/>
    </source>
</evidence>
<accession>A0A7V6DPF1</accession>
<dbReference type="GO" id="GO:0045259">
    <property type="term" value="C:proton-transporting ATP synthase complex"/>
    <property type="evidence" value="ECO:0007669"/>
    <property type="project" value="UniProtKB-KW"/>
</dbReference>
<comment type="subcellular location">
    <subcellularLocation>
        <location evidence="12">Cell membrane</location>
        <topology evidence="12">Single-pass membrane protein</topology>
    </subcellularLocation>
    <subcellularLocation>
        <location evidence="11">Endomembrane system</location>
        <topology evidence="11">Single-pass membrane protein</topology>
    </subcellularLocation>
</comment>
<keyword evidence="7 12" id="KW-0472">Membrane</keyword>
<evidence type="ECO:0000256" key="12">
    <source>
        <dbReference type="HAMAP-Rule" id="MF_01398"/>
    </source>
</evidence>
<dbReference type="GO" id="GO:0046933">
    <property type="term" value="F:proton-transporting ATP synthase activity, rotational mechanism"/>
    <property type="evidence" value="ECO:0007669"/>
    <property type="project" value="UniProtKB-UniRule"/>
</dbReference>
<comment type="function">
    <text evidence="9 12">F(1)F(0) ATP synthase produces ATP from ADP in the presence of a proton or sodium gradient. F-type ATPases consist of two structural domains, F(1) containing the extramembraneous catalytic core and F(0) containing the membrane proton channel, linked together by a central stalk and a peripheral stalk. During catalysis, ATP synthesis in the catalytic domain of F(1) is coupled via a rotary mechanism of the central stalk subunits to proton translocation.</text>
</comment>
<dbReference type="EMBL" id="DTGR01000077">
    <property type="protein sequence ID" value="HHS29084.1"/>
    <property type="molecule type" value="Genomic_DNA"/>
</dbReference>
<keyword evidence="2 12" id="KW-0138">CF(0)</keyword>
<evidence type="ECO:0000256" key="8">
    <source>
        <dbReference type="ARBA" id="ARBA00023310"/>
    </source>
</evidence>
<keyword evidence="14" id="KW-0175">Coiled coil</keyword>
<keyword evidence="1 12" id="KW-0813">Transport</keyword>
<dbReference type="GO" id="GO:0005886">
    <property type="term" value="C:plasma membrane"/>
    <property type="evidence" value="ECO:0007669"/>
    <property type="project" value="UniProtKB-SubCell"/>
</dbReference>
<comment type="caution">
    <text evidence="15">The sequence shown here is derived from an EMBL/GenBank/DDBJ whole genome shotgun (WGS) entry which is preliminary data.</text>
</comment>
<keyword evidence="5 12" id="KW-1133">Transmembrane helix</keyword>
<dbReference type="AlphaFoldDB" id="A0A7V6DPF1"/>
<gene>
    <name evidence="12" type="primary">atpF</name>
    <name evidence="15" type="ORF">ENV52_05210</name>
</gene>
<keyword evidence="6 12" id="KW-0406">Ion transport</keyword>
<evidence type="ECO:0000256" key="14">
    <source>
        <dbReference type="SAM" id="Coils"/>
    </source>
</evidence>
<dbReference type="PANTHER" id="PTHR34264">
    <property type="entry name" value="ATP SYNTHASE SUBUNIT B, CHLOROPLASTIC"/>
    <property type="match status" value="1"/>
</dbReference>
<name>A0A7V6DPF1_9BACT</name>
<evidence type="ECO:0000256" key="11">
    <source>
        <dbReference type="ARBA" id="ARBA00037847"/>
    </source>
</evidence>
<evidence type="ECO:0000256" key="13">
    <source>
        <dbReference type="RuleBase" id="RU003848"/>
    </source>
</evidence>
<dbReference type="PANTHER" id="PTHR34264:SF3">
    <property type="entry name" value="ATP SYNTHASE SUBUNIT B, CHLOROPLASTIC"/>
    <property type="match status" value="1"/>
</dbReference>
<keyword evidence="4 12" id="KW-0375">Hydrogen ion transport</keyword>
<comment type="similarity">
    <text evidence="12 13">Belongs to the ATPase B chain family.</text>
</comment>
<organism evidence="15">
    <name type="scientific">Desulfobacca acetoxidans</name>
    <dbReference type="NCBI Taxonomy" id="60893"/>
    <lineage>
        <taxon>Bacteria</taxon>
        <taxon>Pseudomonadati</taxon>
        <taxon>Thermodesulfobacteriota</taxon>
        <taxon>Desulfobaccia</taxon>
        <taxon>Desulfobaccales</taxon>
        <taxon>Desulfobaccaceae</taxon>
        <taxon>Desulfobacca</taxon>
    </lineage>
</organism>
<dbReference type="GO" id="GO:0012505">
    <property type="term" value="C:endomembrane system"/>
    <property type="evidence" value="ECO:0007669"/>
    <property type="project" value="UniProtKB-SubCell"/>
</dbReference>
<evidence type="ECO:0000256" key="5">
    <source>
        <dbReference type="ARBA" id="ARBA00022989"/>
    </source>
</evidence>
<evidence type="ECO:0000256" key="10">
    <source>
        <dbReference type="ARBA" id="ARBA00025614"/>
    </source>
</evidence>
<evidence type="ECO:0000313" key="15">
    <source>
        <dbReference type="EMBL" id="HHS29084.1"/>
    </source>
</evidence>
<evidence type="ECO:0000256" key="2">
    <source>
        <dbReference type="ARBA" id="ARBA00022547"/>
    </source>
</evidence>
<comment type="subunit">
    <text evidence="12">F-type ATPases have 2 components, F(1) - the catalytic core - and F(0) - the membrane proton channel. F(1) has five subunits: alpha(3), beta(3), gamma(1), delta(1), epsilon(1). F(0) has three main subunits: a(1), b(2) and c(10-14). The alpha and beta chains form an alternating ring which encloses part of the gamma chain. F(1) is attached to F(0) by a central stalk formed by the gamma and epsilon chains, while a peripheral stalk is formed by the delta and b chains.</text>
</comment>
<evidence type="ECO:0000256" key="7">
    <source>
        <dbReference type="ARBA" id="ARBA00023136"/>
    </source>
</evidence>
<evidence type="ECO:0000256" key="6">
    <source>
        <dbReference type="ARBA" id="ARBA00023065"/>
    </source>
</evidence>
<dbReference type="HAMAP" id="MF_01398">
    <property type="entry name" value="ATP_synth_b_bprime"/>
    <property type="match status" value="1"/>
</dbReference>
<keyword evidence="8 12" id="KW-0066">ATP synthesis</keyword>
<reference evidence="15" key="1">
    <citation type="journal article" date="2020" name="mSystems">
        <title>Genome- and Community-Level Interaction Insights into Carbon Utilization and Element Cycling Functions of Hydrothermarchaeota in Hydrothermal Sediment.</title>
        <authorList>
            <person name="Zhou Z."/>
            <person name="Liu Y."/>
            <person name="Xu W."/>
            <person name="Pan J."/>
            <person name="Luo Z.H."/>
            <person name="Li M."/>
        </authorList>
    </citation>
    <scope>NUCLEOTIDE SEQUENCE [LARGE SCALE GENOMIC DNA]</scope>
    <source>
        <strain evidence="15">SpSt-767</strain>
    </source>
</reference>
<feature type="coiled-coil region" evidence="14">
    <location>
        <begin position="89"/>
        <end position="123"/>
    </location>
</feature>
<keyword evidence="3 12" id="KW-0812">Transmembrane</keyword>